<evidence type="ECO:0000259" key="10">
    <source>
        <dbReference type="PROSITE" id="PS50929"/>
    </source>
</evidence>
<dbReference type="PANTHER" id="PTHR43394:SF1">
    <property type="entry name" value="ATP-BINDING CASSETTE SUB-FAMILY B MEMBER 10, MITOCHONDRIAL"/>
    <property type="match status" value="1"/>
</dbReference>
<protein>
    <submittedName>
        <fullName evidence="11">ABC transporter ATP-binding protein/permease</fullName>
    </submittedName>
</protein>
<feature type="domain" description="ABC transporter" evidence="9">
    <location>
        <begin position="333"/>
        <end position="568"/>
    </location>
</feature>
<keyword evidence="5 8" id="KW-1133">Transmembrane helix</keyword>
<dbReference type="Pfam" id="PF00664">
    <property type="entry name" value="ABC_membrane"/>
    <property type="match status" value="1"/>
</dbReference>
<dbReference type="Proteomes" id="UP001177295">
    <property type="component" value="Chromosome"/>
</dbReference>
<sequence length="604" mass="66200">MKPILKLCKPYVAAFVALVVFTYVAVMMSLRLPDYSASIVNKGIILQNLDSIWADGRMMIVVALIGGICTIASVFFAARIATGLARDVRRRVFAQIESFAIADFNQFSTASLITRSTNDIQQIQMTLMMLLRFALMAPLMAVGGIQKALENAPNLTWIIASAVAGLLIIIVMLFAVAVPRFKKLQQLVDKLNLVTRENLTGLRVVRAFHNEKIEQAKFQRVNSELNGLNLFVNRLMMVLDPVMMLVMNLTSIAIVWFGAWLVDAGTLEIGNMMAFLQYAMQVIISFLMISMVFIMVPRAAVSVRRVSEILDTQPSITDPKQPNHLPADGVGKIEFRDVTFSYPGADLPVLSGINFTAEPGQTTAFIGSTGSGKSTLINLIPRFYDVSAGQILLDGVDIRNVTLSELTSRIGYVPQKGVLFSGTVASNIAYGNQKASRKELEKAAQVAQAAEFIDELDDAYDSSIAQGGSNVSGGQRQRLSIARALATRAQIYIFDDSFSALDFKTDARLRRALAKEMKHKTMLIVAQRINTIMNADKIIVLDEGKIVGQGTHAELMQSCCVYQEIAASQLSDEELTQLAANTTMSSASKKLTARSTRRQKGVAR</sequence>
<evidence type="ECO:0000313" key="12">
    <source>
        <dbReference type="Proteomes" id="UP001177295"/>
    </source>
</evidence>
<dbReference type="SMART" id="SM00382">
    <property type="entry name" value="AAA"/>
    <property type="match status" value="1"/>
</dbReference>
<dbReference type="EMBL" id="CP124550">
    <property type="protein sequence ID" value="WIO46417.1"/>
    <property type="molecule type" value="Genomic_DNA"/>
</dbReference>
<feature type="region of interest" description="Disordered" evidence="7">
    <location>
        <begin position="584"/>
        <end position="604"/>
    </location>
</feature>
<dbReference type="InterPro" id="IPR011527">
    <property type="entry name" value="ABC1_TM_dom"/>
</dbReference>
<evidence type="ECO:0000256" key="2">
    <source>
        <dbReference type="ARBA" id="ARBA00022692"/>
    </source>
</evidence>
<dbReference type="CDD" id="cd18548">
    <property type="entry name" value="ABC_6TM_Tm287_like"/>
    <property type="match status" value="1"/>
</dbReference>
<feature type="transmembrane region" description="Helical" evidence="8">
    <location>
        <begin position="242"/>
        <end position="262"/>
    </location>
</feature>
<keyword evidence="4 11" id="KW-0067">ATP-binding</keyword>
<evidence type="ECO:0000256" key="7">
    <source>
        <dbReference type="SAM" id="MobiDB-lite"/>
    </source>
</evidence>
<feature type="domain" description="ABC transmembrane type-1" evidence="10">
    <location>
        <begin position="16"/>
        <end position="298"/>
    </location>
</feature>
<feature type="transmembrane region" description="Helical" evidence="8">
    <location>
        <begin position="155"/>
        <end position="178"/>
    </location>
</feature>
<name>A0ABY8WXP3_9BACT</name>
<dbReference type="Pfam" id="PF00005">
    <property type="entry name" value="ABC_tran"/>
    <property type="match status" value="1"/>
</dbReference>
<evidence type="ECO:0000256" key="4">
    <source>
        <dbReference type="ARBA" id="ARBA00022840"/>
    </source>
</evidence>
<dbReference type="Gene3D" id="3.40.50.300">
    <property type="entry name" value="P-loop containing nucleotide triphosphate hydrolases"/>
    <property type="match status" value="1"/>
</dbReference>
<feature type="transmembrane region" description="Helical" evidence="8">
    <location>
        <begin position="58"/>
        <end position="81"/>
    </location>
</feature>
<keyword evidence="2 8" id="KW-0812">Transmembrane</keyword>
<feature type="transmembrane region" description="Helical" evidence="8">
    <location>
        <begin position="12"/>
        <end position="32"/>
    </location>
</feature>
<dbReference type="InterPro" id="IPR036640">
    <property type="entry name" value="ABC1_TM_sf"/>
</dbReference>
<evidence type="ECO:0000313" key="11">
    <source>
        <dbReference type="EMBL" id="WIO46417.1"/>
    </source>
</evidence>
<gene>
    <name evidence="11" type="ORF">SEML1_0820</name>
</gene>
<organism evidence="11 12">
    <name type="scientific">Candidatus Southlakia epibionticum</name>
    <dbReference type="NCBI Taxonomy" id="3043284"/>
    <lineage>
        <taxon>Bacteria</taxon>
        <taxon>Candidatus Saccharimonadota</taxon>
        <taxon>Candidatus Saccharimonadia</taxon>
        <taxon>Candidatus Saccharimonadales</taxon>
        <taxon>Candidatus Saccharimonadaceae</taxon>
        <taxon>Candidatus Southlakia</taxon>
    </lineage>
</organism>
<dbReference type="PROSITE" id="PS00211">
    <property type="entry name" value="ABC_TRANSPORTER_1"/>
    <property type="match status" value="1"/>
</dbReference>
<keyword evidence="3" id="KW-0547">Nucleotide-binding</keyword>
<evidence type="ECO:0000256" key="6">
    <source>
        <dbReference type="ARBA" id="ARBA00023136"/>
    </source>
</evidence>
<accession>A0ABY8WXP3</accession>
<comment type="subcellular location">
    <subcellularLocation>
        <location evidence="1">Cell membrane</location>
        <topology evidence="1">Multi-pass membrane protein</topology>
    </subcellularLocation>
</comment>
<dbReference type="PROSITE" id="PS50893">
    <property type="entry name" value="ABC_TRANSPORTER_2"/>
    <property type="match status" value="1"/>
</dbReference>
<dbReference type="PANTHER" id="PTHR43394">
    <property type="entry name" value="ATP-DEPENDENT PERMEASE MDL1, MITOCHONDRIAL"/>
    <property type="match status" value="1"/>
</dbReference>
<evidence type="ECO:0000256" key="8">
    <source>
        <dbReference type="SAM" id="Phobius"/>
    </source>
</evidence>
<dbReference type="InterPro" id="IPR017871">
    <property type="entry name" value="ABC_transporter-like_CS"/>
</dbReference>
<dbReference type="PROSITE" id="PS50929">
    <property type="entry name" value="ABC_TM1F"/>
    <property type="match status" value="1"/>
</dbReference>
<feature type="transmembrane region" description="Helical" evidence="8">
    <location>
        <begin position="274"/>
        <end position="296"/>
    </location>
</feature>
<dbReference type="InterPro" id="IPR027417">
    <property type="entry name" value="P-loop_NTPase"/>
</dbReference>
<proteinExistence type="predicted"/>
<reference evidence="11 12" key="1">
    <citation type="journal article" date="2023" name="Cell">
        <title>Genetic manipulation of Patescibacteria provides mechanistic insights into microbial dark matter and the epibiotic lifestyle.</title>
        <authorList>
            <person name="Wang Y."/>
            <person name="Gallagher L.A."/>
            <person name="Andrade P.A."/>
            <person name="Liu A."/>
            <person name="Humphreys I.R."/>
            <person name="Turkarslan S."/>
            <person name="Cutler K.J."/>
            <person name="Arrieta-Ortiz M.L."/>
            <person name="Li Y."/>
            <person name="Radey M.C."/>
            <person name="McLean J.S."/>
            <person name="Cong Q."/>
            <person name="Baker D."/>
            <person name="Baliga N.S."/>
            <person name="Peterson S.B."/>
            <person name="Mougous J.D."/>
        </authorList>
    </citation>
    <scope>NUCLEOTIDE SEQUENCE [LARGE SCALE GENOMIC DNA]</scope>
    <source>
        <strain evidence="11 12">ML1</strain>
    </source>
</reference>
<dbReference type="InterPro" id="IPR039421">
    <property type="entry name" value="Type_1_exporter"/>
</dbReference>
<dbReference type="InterPro" id="IPR003439">
    <property type="entry name" value="ABC_transporter-like_ATP-bd"/>
</dbReference>
<feature type="transmembrane region" description="Helical" evidence="8">
    <location>
        <begin position="130"/>
        <end position="149"/>
    </location>
</feature>
<evidence type="ECO:0000259" key="9">
    <source>
        <dbReference type="PROSITE" id="PS50893"/>
    </source>
</evidence>
<keyword evidence="6 8" id="KW-0472">Membrane</keyword>
<evidence type="ECO:0000256" key="1">
    <source>
        <dbReference type="ARBA" id="ARBA00004651"/>
    </source>
</evidence>
<dbReference type="GO" id="GO:0005524">
    <property type="term" value="F:ATP binding"/>
    <property type="evidence" value="ECO:0007669"/>
    <property type="project" value="UniProtKB-KW"/>
</dbReference>
<dbReference type="SUPFAM" id="SSF52540">
    <property type="entry name" value="P-loop containing nucleoside triphosphate hydrolases"/>
    <property type="match status" value="1"/>
</dbReference>
<dbReference type="SUPFAM" id="SSF90123">
    <property type="entry name" value="ABC transporter transmembrane region"/>
    <property type="match status" value="1"/>
</dbReference>
<dbReference type="RefSeq" id="WP_376753944.1">
    <property type="nucleotide sequence ID" value="NZ_CP124550.1"/>
</dbReference>
<dbReference type="Gene3D" id="1.20.1560.10">
    <property type="entry name" value="ABC transporter type 1, transmembrane domain"/>
    <property type="match status" value="1"/>
</dbReference>
<evidence type="ECO:0000256" key="3">
    <source>
        <dbReference type="ARBA" id="ARBA00022741"/>
    </source>
</evidence>
<dbReference type="InterPro" id="IPR003593">
    <property type="entry name" value="AAA+_ATPase"/>
</dbReference>
<evidence type="ECO:0000256" key="5">
    <source>
        <dbReference type="ARBA" id="ARBA00022989"/>
    </source>
</evidence>
<feature type="compositionally biased region" description="Basic residues" evidence="7">
    <location>
        <begin position="591"/>
        <end position="604"/>
    </location>
</feature>
<keyword evidence="12" id="KW-1185">Reference proteome</keyword>